<evidence type="ECO:0000256" key="1">
    <source>
        <dbReference type="ARBA" id="ARBA00004127"/>
    </source>
</evidence>
<keyword evidence="3 7" id="KW-0812">Transmembrane</keyword>
<dbReference type="GO" id="GO:0055085">
    <property type="term" value="P:transmembrane transport"/>
    <property type="evidence" value="ECO:0007669"/>
    <property type="project" value="InterPro"/>
</dbReference>
<evidence type="ECO:0000256" key="3">
    <source>
        <dbReference type="ARBA" id="ARBA00022692"/>
    </source>
</evidence>
<gene>
    <name evidence="9" type="ORF">GOP47_0001609</name>
</gene>
<dbReference type="InterPro" id="IPR051171">
    <property type="entry name" value="CaCA"/>
</dbReference>
<dbReference type="InterPro" id="IPR044880">
    <property type="entry name" value="NCX_ion-bd_dom_sf"/>
</dbReference>
<dbReference type="Gene3D" id="1.20.1420.30">
    <property type="entry name" value="NCX, central ion-binding region"/>
    <property type="match status" value="1"/>
</dbReference>
<feature type="transmembrane region" description="Helical" evidence="7">
    <location>
        <begin position="191"/>
        <end position="210"/>
    </location>
</feature>
<evidence type="ECO:0000259" key="8">
    <source>
        <dbReference type="Pfam" id="PF01699"/>
    </source>
</evidence>
<evidence type="ECO:0000256" key="4">
    <source>
        <dbReference type="ARBA" id="ARBA00022989"/>
    </source>
</evidence>
<comment type="subcellular location">
    <subcellularLocation>
        <location evidence="1">Endomembrane system</location>
        <topology evidence="1">Multi-pass membrane protein</topology>
    </subcellularLocation>
</comment>
<keyword evidence="5" id="KW-0406">Ion transport</keyword>
<dbReference type="Pfam" id="PF01699">
    <property type="entry name" value="Na_Ca_ex"/>
    <property type="match status" value="1"/>
</dbReference>
<protein>
    <recommendedName>
        <fullName evidence="8">Sodium/calcium exchanger membrane region domain-containing protein</fullName>
    </recommendedName>
</protein>
<keyword evidence="6 7" id="KW-0472">Membrane</keyword>
<evidence type="ECO:0000313" key="10">
    <source>
        <dbReference type="Proteomes" id="UP000886520"/>
    </source>
</evidence>
<comment type="caution">
    <text evidence="9">The sequence shown here is derived from an EMBL/GenBank/DDBJ whole genome shotgun (WGS) entry which is preliminary data.</text>
</comment>
<dbReference type="GO" id="GO:0030001">
    <property type="term" value="P:metal ion transport"/>
    <property type="evidence" value="ECO:0007669"/>
    <property type="project" value="TreeGrafter"/>
</dbReference>
<reference evidence="9" key="1">
    <citation type="submission" date="2021-01" db="EMBL/GenBank/DDBJ databases">
        <title>Adiantum capillus-veneris genome.</title>
        <authorList>
            <person name="Fang Y."/>
            <person name="Liao Q."/>
        </authorList>
    </citation>
    <scope>NUCLEOTIDE SEQUENCE</scope>
    <source>
        <strain evidence="9">H3</strain>
        <tissue evidence="9">Leaf</tissue>
    </source>
</reference>
<dbReference type="InterPro" id="IPR004837">
    <property type="entry name" value="NaCa_Exmemb"/>
</dbReference>
<keyword evidence="10" id="KW-1185">Reference proteome</keyword>
<name>A0A9D4ZQ70_ADICA</name>
<dbReference type="PANTHER" id="PTHR11878:SF65">
    <property type="entry name" value="NA_CA-EXCHANGE PROTEIN, ISOFORM G"/>
    <property type="match status" value="1"/>
</dbReference>
<keyword evidence="4 7" id="KW-1133">Transmembrane helix</keyword>
<evidence type="ECO:0000313" key="9">
    <source>
        <dbReference type="EMBL" id="KAI5081866.1"/>
    </source>
</evidence>
<evidence type="ECO:0000256" key="7">
    <source>
        <dbReference type="SAM" id="Phobius"/>
    </source>
</evidence>
<dbReference type="Proteomes" id="UP000886520">
    <property type="component" value="Chromosome 2"/>
</dbReference>
<dbReference type="PANTHER" id="PTHR11878">
    <property type="entry name" value="SODIUM/CALCIUM EXCHANGER"/>
    <property type="match status" value="1"/>
</dbReference>
<feature type="transmembrane region" description="Helical" evidence="7">
    <location>
        <begin position="20"/>
        <end position="46"/>
    </location>
</feature>
<evidence type="ECO:0000256" key="5">
    <source>
        <dbReference type="ARBA" id="ARBA00023065"/>
    </source>
</evidence>
<feature type="transmembrane region" description="Helical" evidence="7">
    <location>
        <begin position="217"/>
        <end position="237"/>
    </location>
</feature>
<dbReference type="EMBL" id="JABFUD020000003">
    <property type="protein sequence ID" value="KAI5081866.1"/>
    <property type="molecule type" value="Genomic_DNA"/>
</dbReference>
<dbReference type="OrthoDB" id="2127281at2759"/>
<dbReference type="AlphaFoldDB" id="A0A9D4ZQ70"/>
<dbReference type="GO" id="GO:0012505">
    <property type="term" value="C:endomembrane system"/>
    <property type="evidence" value="ECO:0007669"/>
    <property type="project" value="UniProtKB-SubCell"/>
</dbReference>
<evidence type="ECO:0000256" key="6">
    <source>
        <dbReference type="ARBA" id="ARBA00023136"/>
    </source>
</evidence>
<proteinExistence type="predicted"/>
<feature type="transmembrane region" description="Helical" evidence="7">
    <location>
        <begin position="167"/>
        <end position="185"/>
    </location>
</feature>
<evidence type="ECO:0000256" key="2">
    <source>
        <dbReference type="ARBA" id="ARBA00022448"/>
    </source>
</evidence>
<sequence length="281" mass="31372">MERSCSSYLLFGIETSLNSILRGFLYCFLLAYCFLGLFAITARFFLGMEAIVQQTRQVSKRDPSSGRLIVKRERLWNYTVADITLLAFGTSFPQISLATIDACLNLGNLYAGGVDTSGNNYFGSRIDSPSVFRPDIACLCARSRLAVHIHILATGWKSINRRPLKGIHFFYGLLAFPWRFIFAFVPPHSLFQGWATFMCSLIFITGISYVVRLLTGLVGCVTGISQYVIALTVLATGTSWPDLTASMIAAYRQSTADSCHCKHYVQQLSEHLRRHRSAMGD</sequence>
<accession>A0A9D4ZQ70</accession>
<feature type="domain" description="Sodium/calcium exchanger membrane region" evidence="8">
    <location>
        <begin position="194"/>
        <end position="254"/>
    </location>
</feature>
<dbReference type="GO" id="GO:0016020">
    <property type="term" value="C:membrane"/>
    <property type="evidence" value="ECO:0007669"/>
    <property type="project" value="InterPro"/>
</dbReference>
<organism evidence="9 10">
    <name type="scientific">Adiantum capillus-veneris</name>
    <name type="common">Maidenhair fern</name>
    <dbReference type="NCBI Taxonomy" id="13818"/>
    <lineage>
        <taxon>Eukaryota</taxon>
        <taxon>Viridiplantae</taxon>
        <taxon>Streptophyta</taxon>
        <taxon>Embryophyta</taxon>
        <taxon>Tracheophyta</taxon>
        <taxon>Polypodiopsida</taxon>
        <taxon>Polypodiidae</taxon>
        <taxon>Polypodiales</taxon>
        <taxon>Pteridineae</taxon>
        <taxon>Pteridaceae</taxon>
        <taxon>Vittarioideae</taxon>
        <taxon>Adiantum</taxon>
    </lineage>
</organism>
<keyword evidence="2" id="KW-0813">Transport</keyword>